<sequence length="113" mass="12848">MRFSMGCTRLPKPWVIIHGLAHAEAHAPTALSKPARLKLAWVHLPELHSHALTAVYTYPYMLEWERCPSENLAPAVSVWSTYNEESLWHLRDQQIYLGMLVPQGLLVVFAATD</sequence>
<accession>M7C097</accession>
<proteinExistence type="predicted"/>
<dbReference type="Proteomes" id="UP000031443">
    <property type="component" value="Unassembled WGS sequence"/>
</dbReference>
<dbReference type="EMBL" id="KB488627">
    <property type="protein sequence ID" value="EMP41565.1"/>
    <property type="molecule type" value="Genomic_DNA"/>
</dbReference>
<evidence type="ECO:0000313" key="1">
    <source>
        <dbReference type="EMBL" id="EMP41565.1"/>
    </source>
</evidence>
<organism evidence="1 2">
    <name type="scientific">Chelonia mydas</name>
    <name type="common">Green sea-turtle</name>
    <name type="synonym">Chelonia agassizi</name>
    <dbReference type="NCBI Taxonomy" id="8469"/>
    <lineage>
        <taxon>Eukaryota</taxon>
        <taxon>Metazoa</taxon>
        <taxon>Chordata</taxon>
        <taxon>Craniata</taxon>
        <taxon>Vertebrata</taxon>
        <taxon>Euteleostomi</taxon>
        <taxon>Archelosauria</taxon>
        <taxon>Testudinata</taxon>
        <taxon>Testudines</taxon>
        <taxon>Cryptodira</taxon>
        <taxon>Durocryptodira</taxon>
        <taxon>Americhelydia</taxon>
        <taxon>Chelonioidea</taxon>
        <taxon>Cheloniidae</taxon>
        <taxon>Chelonia</taxon>
    </lineage>
</organism>
<protein>
    <submittedName>
        <fullName evidence="1">Uncharacterized protein</fullName>
    </submittedName>
</protein>
<evidence type="ECO:0000313" key="2">
    <source>
        <dbReference type="Proteomes" id="UP000031443"/>
    </source>
</evidence>
<reference evidence="2" key="1">
    <citation type="journal article" date="2013" name="Nat. Genet.">
        <title>The draft genomes of soft-shell turtle and green sea turtle yield insights into the development and evolution of the turtle-specific body plan.</title>
        <authorList>
            <person name="Wang Z."/>
            <person name="Pascual-Anaya J."/>
            <person name="Zadissa A."/>
            <person name="Li W."/>
            <person name="Niimura Y."/>
            <person name="Huang Z."/>
            <person name="Li C."/>
            <person name="White S."/>
            <person name="Xiong Z."/>
            <person name="Fang D."/>
            <person name="Wang B."/>
            <person name="Ming Y."/>
            <person name="Chen Y."/>
            <person name="Zheng Y."/>
            <person name="Kuraku S."/>
            <person name="Pignatelli M."/>
            <person name="Herrero J."/>
            <person name="Beal K."/>
            <person name="Nozawa M."/>
            <person name="Li Q."/>
            <person name="Wang J."/>
            <person name="Zhang H."/>
            <person name="Yu L."/>
            <person name="Shigenobu S."/>
            <person name="Wang J."/>
            <person name="Liu J."/>
            <person name="Flicek P."/>
            <person name="Searle S."/>
            <person name="Wang J."/>
            <person name="Kuratani S."/>
            <person name="Yin Y."/>
            <person name="Aken B."/>
            <person name="Zhang G."/>
            <person name="Irie N."/>
        </authorList>
    </citation>
    <scope>NUCLEOTIDE SEQUENCE [LARGE SCALE GENOMIC DNA]</scope>
</reference>
<gene>
    <name evidence="1" type="ORF">UY3_01195</name>
</gene>
<dbReference type="AlphaFoldDB" id="M7C097"/>
<keyword evidence="2" id="KW-1185">Reference proteome</keyword>
<name>M7C097_CHEMY</name>